<accession>A0A0R2XI91</accession>
<dbReference type="SFLD" id="SFLDG00358">
    <property type="entry name" value="Main_(cytGST)"/>
    <property type="match status" value="1"/>
</dbReference>
<dbReference type="InterPro" id="IPR050802">
    <property type="entry name" value="EF-GSTs"/>
</dbReference>
<dbReference type="Gene3D" id="3.40.30.10">
    <property type="entry name" value="Glutaredoxin"/>
    <property type="match status" value="1"/>
</dbReference>
<dbReference type="Gene3D" id="1.20.1050.10">
    <property type="match status" value="1"/>
</dbReference>
<evidence type="ECO:0000313" key="3">
    <source>
        <dbReference type="EMBL" id="KRP35871.1"/>
    </source>
</evidence>
<dbReference type="SUPFAM" id="SSF52833">
    <property type="entry name" value="Thioredoxin-like"/>
    <property type="match status" value="1"/>
</dbReference>
<dbReference type="InterPro" id="IPR036282">
    <property type="entry name" value="Glutathione-S-Trfase_C_sf"/>
</dbReference>
<evidence type="ECO:0000259" key="2">
    <source>
        <dbReference type="PROSITE" id="PS50405"/>
    </source>
</evidence>
<organism evidence="3 4">
    <name type="scientific">OM182 bacterium BACL3 MAG-120531-bin86</name>
    <dbReference type="NCBI Taxonomy" id="1655628"/>
    <lineage>
        <taxon>Bacteria</taxon>
        <taxon>Pseudomonadati</taxon>
        <taxon>Pseudomonadota</taxon>
        <taxon>Gammaproteobacteria</taxon>
        <taxon>OMG group</taxon>
        <taxon>OM182 clade</taxon>
    </lineage>
</organism>
<dbReference type="SFLD" id="SFLDS00019">
    <property type="entry name" value="Glutathione_Transferase_(cytos"/>
    <property type="match status" value="1"/>
</dbReference>
<feature type="domain" description="GST N-terminal" evidence="1">
    <location>
        <begin position="1"/>
        <end position="81"/>
    </location>
</feature>
<comment type="caution">
    <text evidence="3">The sequence shown here is derived from an EMBL/GenBank/DDBJ whole genome shotgun (WGS) entry which is preliminary data.</text>
</comment>
<dbReference type="InterPro" id="IPR034345">
    <property type="entry name" value="Gtt2-like_N"/>
</dbReference>
<dbReference type="Proteomes" id="UP000052124">
    <property type="component" value="Unassembled WGS sequence"/>
</dbReference>
<gene>
    <name evidence="3" type="ORF">ABS26_07690</name>
</gene>
<sequence length="203" mass="23068">MKLYDLPPSPNARRVRIFIAEKGLDIPTVPVNMMTGENQTEEYLDKNPLGMMPVLELEDGTCISESATICRYLEETNPNPSLMGNDALDRALVDMWHRRMEFELLDPIIKIFVHTGEIWKGRVTQISELAQINKVNVLSRMEWLDKELIDREFIAGGYYTVADITAQCAFVMAKAAVDIHIPAELTNLSDWWARVSSRPTARA</sequence>
<dbReference type="InterPro" id="IPR004046">
    <property type="entry name" value="GST_C"/>
</dbReference>
<dbReference type="Pfam" id="PF13409">
    <property type="entry name" value="GST_N_2"/>
    <property type="match status" value="1"/>
</dbReference>
<evidence type="ECO:0000259" key="1">
    <source>
        <dbReference type="PROSITE" id="PS50404"/>
    </source>
</evidence>
<dbReference type="EMBL" id="LIDH01000502">
    <property type="protein sequence ID" value="KRP35871.1"/>
    <property type="molecule type" value="Genomic_DNA"/>
</dbReference>
<dbReference type="GO" id="GO:0005737">
    <property type="term" value="C:cytoplasm"/>
    <property type="evidence" value="ECO:0007669"/>
    <property type="project" value="TreeGrafter"/>
</dbReference>
<dbReference type="Pfam" id="PF00043">
    <property type="entry name" value="GST_C"/>
    <property type="match status" value="1"/>
</dbReference>
<dbReference type="PROSITE" id="PS50405">
    <property type="entry name" value="GST_CTER"/>
    <property type="match status" value="1"/>
</dbReference>
<reference evidence="3 4" key="1">
    <citation type="submission" date="2015-10" db="EMBL/GenBank/DDBJ databases">
        <title>Metagenome-Assembled Genomes uncover a global brackish microbiome.</title>
        <authorList>
            <person name="Hugerth L.W."/>
            <person name="Larsson J."/>
            <person name="Alneberg J."/>
            <person name="Lindh M.V."/>
            <person name="Legrand C."/>
            <person name="Pinhassi J."/>
            <person name="Andersson A.F."/>
        </authorList>
    </citation>
    <scope>NUCLEOTIDE SEQUENCE [LARGE SCALE GENOMIC DNA]</scope>
    <source>
        <strain evidence="3">BACL3 MAG-120531-bin86</strain>
    </source>
</reference>
<evidence type="ECO:0008006" key="5">
    <source>
        <dbReference type="Google" id="ProtNLM"/>
    </source>
</evidence>
<dbReference type="AlphaFoldDB" id="A0A0R2XI91"/>
<dbReference type="CDD" id="cd03051">
    <property type="entry name" value="GST_N_GTT2_like"/>
    <property type="match status" value="1"/>
</dbReference>
<dbReference type="InterPro" id="IPR010987">
    <property type="entry name" value="Glutathione-S-Trfase_C-like"/>
</dbReference>
<proteinExistence type="predicted"/>
<dbReference type="PANTHER" id="PTHR43986:SF1">
    <property type="entry name" value="ELONGATION FACTOR 1-GAMMA"/>
    <property type="match status" value="1"/>
</dbReference>
<dbReference type="PANTHER" id="PTHR43986">
    <property type="entry name" value="ELONGATION FACTOR 1-GAMMA"/>
    <property type="match status" value="1"/>
</dbReference>
<dbReference type="InterPro" id="IPR036249">
    <property type="entry name" value="Thioredoxin-like_sf"/>
</dbReference>
<feature type="domain" description="GST C-terminal" evidence="2">
    <location>
        <begin position="86"/>
        <end position="203"/>
    </location>
</feature>
<dbReference type="InterPro" id="IPR040079">
    <property type="entry name" value="Glutathione_S-Trfase"/>
</dbReference>
<protein>
    <recommendedName>
        <fullName evidence="5">Glutathione S-transferase</fullName>
    </recommendedName>
</protein>
<name>A0A0R2XI91_9GAMM</name>
<dbReference type="PROSITE" id="PS50404">
    <property type="entry name" value="GST_NTER"/>
    <property type="match status" value="1"/>
</dbReference>
<evidence type="ECO:0000313" key="4">
    <source>
        <dbReference type="Proteomes" id="UP000052124"/>
    </source>
</evidence>
<dbReference type="SUPFAM" id="SSF47616">
    <property type="entry name" value="GST C-terminal domain-like"/>
    <property type="match status" value="1"/>
</dbReference>
<dbReference type="InterPro" id="IPR004045">
    <property type="entry name" value="Glutathione_S-Trfase_N"/>
</dbReference>
<dbReference type="GO" id="GO:0006414">
    <property type="term" value="P:translational elongation"/>
    <property type="evidence" value="ECO:0007669"/>
    <property type="project" value="TreeGrafter"/>
</dbReference>